<evidence type="ECO:0000256" key="3">
    <source>
        <dbReference type="SAM" id="MobiDB-lite"/>
    </source>
</evidence>
<keyword evidence="2" id="KW-0012">Acyltransferase</keyword>
<name>A0A7C3PMJ3_9CYAN</name>
<comment type="caution">
    <text evidence="4">The sequence shown here is derived from an EMBL/GenBank/DDBJ whole genome shotgun (WGS) entry which is preliminary data.</text>
</comment>
<evidence type="ECO:0000256" key="1">
    <source>
        <dbReference type="ARBA" id="ARBA00022679"/>
    </source>
</evidence>
<dbReference type="AlphaFoldDB" id="A0A7C3PMJ3"/>
<proteinExistence type="predicted"/>
<reference evidence="4" key="1">
    <citation type="journal article" date="2020" name="mSystems">
        <title>Genome- and Community-Level Interaction Insights into Carbon Utilization and Element Cycling Functions of Hydrothermarchaeota in Hydrothermal Sediment.</title>
        <authorList>
            <person name="Zhou Z."/>
            <person name="Liu Y."/>
            <person name="Xu W."/>
            <person name="Pan J."/>
            <person name="Luo Z.H."/>
            <person name="Li M."/>
        </authorList>
    </citation>
    <scope>NUCLEOTIDE SEQUENCE [LARGE SCALE GENOMIC DNA]</scope>
    <source>
        <strain evidence="4">SpSt-418</strain>
    </source>
</reference>
<dbReference type="GO" id="GO:0016746">
    <property type="term" value="F:acyltransferase activity"/>
    <property type="evidence" value="ECO:0007669"/>
    <property type="project" value="UniProtKB-KW"/>
</dbReference>
<dbReference type="EMBL" id="DSRU01000442">
    <property type="protein sequence ID" value="HFN01741.1"/>
    <property type="molecule type" value="Genomic_DNA"/>
</dbReference>
<protein>
    <submittedName>
        <fullName evidence="4">GNAT family N-acetyltransferase</fullName>
    </submittedName>
</protein>
<evidence type="ECO:0000313" key="4">
    <source>
        <dbReference type="EMBL" id="HFN01741.1"/>
    </source>
</evidence>
<feature type="compositionally biased region" description="Polar residues" evidence="3">
    <location>
        <begin position="428"/>
        <end position="437"/>
    </location>
</feature>
<keyword evidence="1 4" id="KW-0808">Transferase</keyword>
<accession>A0A7C3PMJ3</accession>
<evidence type="ECO:0000256" key="2">
    <source>
        <dbReference type="ARBA" id="ARBA00023315"/>
    </source>
</evidence>
<feature type="region of interest" description="Disordered" evidence="3">
    <location>
        <begin position="394"/>
        <end position="437"/>
    </location>
</feature>
<dbReference type="PANTHER" id="PTHR43800">
    <property type="entry name" value="PEPTIDYL-LYSINE N-ACETYLTRANSFERASE YJAB"/>
    <property type="match status" value="1"/>
</dbReference>
<dbReference type="PANTHER" id="PTHR43800:SF1">
    <property type="entry name" value="PEPTIDYL-LYSINE N-ACETYLTRANSFERASE YJAB"/>
    <property type="match status" value="1"/>
</dbReference>
<gene>
    <name evidence="4" type="ORF">ENR64_29175</name>
</gene>
<dbReference type="InterPro" id="IPR016181">
    <property type="entry name" value="Acyl_CoA_acyltransferase"/>
</dbReference>
<organism evidence="4">
    <name type="scientific">Oscillatoriales cyanobacterium SpSt-418</name>
    <dbReference type="NCBI Taxonomy" id="2282169"/>
    <lineage>
        <taxon>Bacteria</taxon>
        <taxon>Bacillati</taxon>
        <taxon>Cyanobacteriota</taxon>
        <taxon>Cyanophyceae</taxon>
        <taxon>Oscillatoriophycideae</taxon>
        <taxon>Oscillatoriales</taxon>
    </lineage>
</organism>
<sequence>MNRITPNDSVVVRPAHYRDLDVIESMYGDERAGASPLSYVIDPDGHLKQQYWQSRYRFLGLLGLFLNPLQYLFCAHSGQSDSVVQGAIRVSPFNRSRTTWRVDRVAVFDLDQLSTDTKKVAASVPTDARTFVTLPYLSDVGSQLLRYCFETIWEARTWLLEVDVNDKELLALYRLNGFQPLAHMTYWEITPEALQNLVEREPDLPNLLPVGNADAQLLYQLDTASMPPLVRQVFDRHVADFKTSLLGAIAEGVKNWLTRTEVVDGYVFEPQRKAAIGYFRMRLCRDGSQSHQAQLTVHPAYTWLYPELLAQMAHVLRDLPAQALQLVSSDYQPEREAFLEQIGATQIAHTLMMSRSVWHKVKEAKTNALEALQIAEMLQGLKPARKPVPSRIVLESKLEKPNQVSKPPVKSGESESPKQKPVLKLPTDLSNLPPQGS</sequence>
<dbReference type="SUPFAM" id="SSF55729">
    <property type="entry name" value="Acyl-CoA N-acyltransferases (Nat)"/>
    <property type="match status" value="1"/>
</dbReference>